<feature type="signal peptide" evidence="1">
    <location>
        <begin position="1"/>
        <end position="22"/>
    </location>
</feature>
<evidence type="ECO:0000256" key="1">
    <source>
        <dbReference type="SAM" id="SignalP"/>
    </source>
</evidence>
<dbReference type="Proteomes" id="UP000663570">
    <property type="component" value="Chromosome"/>
</dbReference>
<accession>A0ABX7M6I1</accession>
<dbReference type="RefSeq" id="WP_206254829.1">
    <property type="nucleotide sequence ID" value="NZ_CP071060.1"/>
</dbReference>
<organism evidence="2 3">
    <name type="scientific">Niveibacterium microcysteis</name>
    <dbReference type="NCBI Taxonomy" id="2811415"/>
    <lineage>
        <taxon>Bacteria</taxon>
        <taxon>Pseudomonadati</taxon>
        <taxon>Pseudomonadota</taxon>
        <taxon>Betaproteobacteria</taxon>
        <taxon>Rhodocyclales</taxon>
        <taxon>Rhodocyclaceae</taxon>
        <taxon>Niveibacterium</taxon>
    </lineage>
</organism>
<feature type="chain" id="PRO_5045108465" evidence="1">
    <location>
        <begin position="23"/>
        <end position="228"/>
    </location>
</feature>
<sequence>MLARRTIVTALTALVTAGSALAGGLDMFSDKDASAGLRQALTQGAAAAVSQLGRKDGFYGNPKLQIPLPEGLRRAESVMRLAGKGGEVDALHAAINHAAEDAVSQALPLLTSAVKQMTVSDAKAIITGGDDSVTRYFRSKTAEPLTARFTPTVKQATAKIGLAQQYNALAGTAAGFGLVKAEDADIDRYVTRKALDGLYTAIGEEERAIRQNPASAAGALAKKIFGAL</sequence>
<proteinExistence type="predicted"/>
<evidence type="ECO:0000313" key="3">
    <source>
        <dbReference type="Proteomes" id="UP000663570"/>
    </source>
</evidence>
<evidence type="ECO:0000313" key="2">
    <source>
        <dbReference type="EMBL" id="QSI77360.1"/>
    </source>
</evidence>
<name>A0ABX7M6I1_9RHOO</name>
<protein>
    <submittedName>
        <fullName evidence="2">DUF4197 domain-containing protein</fullName>
    </submittedName>
</protein>
<dbReference type="InterPro" id="IPR025245">
    <property type="entry name" value="DUF4197"/>
</dbReference>
<dbReference type="Pfam" id="PF13852">
    <property type="entry name" value="DUF4197"/>
    <property type="match status" value="1"/>
</dbReference>
<reference evidence="2 3" key="1">
    <citation type="submission" date="2021-02" db="EMBL/GenBank/DDBJ databases">
        <title>Niveibacterium changnyeongensis HC41.</title>
        <authorList>
            <person name="Kang M."/>
        </authorList>
    </citation>
    <scope>NUCLEOTIDE SEQUENCE [LARGE SCALE GENOMIC DNA]</scope>
    <source>
        <strain evidence="2 3">HC41</strain>
    </source>
</reference>
<keyword evidence="3" id="KW-1185">Reference proteome</keyword>
<gene>
    <name evidence="2" type="ORF">JY500_01515</name>
</gene>
<keyword evidence="1" id="KW-0732">Signal</keyword>
<dbReference type="EMBL" id="CP071060">
    <property type="protein sequence ID" value="QSI77360.1"/>
    <property type="molecule type" value="Genomic_DNA"/>
</dbReference>